<evidence type="ECO:0000256" key="13">
    <source>
        <dbReference type="ARBA" id="ARBA00023136"/>
    </source>
</evidence>
<dbReference type="PANTHER" id="PTHR10266:SF3">
    <property type="entry name" value="CYTOCHROME C1, HEME PROTEIN, MITOCHONDRIAL"/>
    <property type="match status" value="1"/>
</dbReference>
<keyword evidence="12" id="KW-0496">Mitochondrion</keyword>
<dbReference type="GO" id="GO:0005743">
    <property type="term" value="C:mitochondrial inner membrane"/>
    <property type="evidence" value="ECO:0007669"/>
    <property type="project" value="UniProtKB-SubCell"/>
</dbReference>
<keyword evidence="4 20" id="KW-0349">Heme</keyword>
<evidence type="ECO:0000256" key="14">
    <source>
        <dbReference type="ARBA" id="ARBA00040084"/>
    </source>
</evidence>
<organism evidence="23 24">
    <name type="scientific">Paralvinella palmiformis</name>
    <dbReference type="NCBI Taxonomy" id="53620"/>
    <lineage>
        <taxon>Eukaryota</taxon>
        <taxon>Metazoa</taxon>
        <taxon>Spiralia</taxon>
        <taxon>Lophotrochozoa</taxon>
        <taxon>Annelida</taxon>
        <taxon>Polychaeta</taxon>
        <taxon>Sedentaria</taxon>
        <taxon>Canalipalpata</taxon>
        <taxon>Terebellida</taxon>
        <taxon>Terebelliformia</taxon>
        <taxon>Alvinellidae</taxon>
        <taxon>Paralvinella</taxon>
    </lineage>
</organism>
<dbReference type="EMBL" id="JAODUP010000309">
    <property type="protein sequence ID" value="KAK2153057.1"/>
    <property type="molecule type" value="Genomic_DNA"/>
</dbReference>
<evidence type="ECO:0000256" key="7">
    <source>
        <dbReference type="ARBA" id="ARBA00022723"/>
    </source>
</evidence>
<dbReference type="Gene3D" id="1.10.760.10">
    <property type="entry name" value="Cytochrome c-like domain"/>
    <property type="match status" value="1"/>
</dbReference>
<accession>A0AAD9JH56</accession>
<dbReference type="GO" id="GO:0006122">
    <property type="term" value="P:mitochondrial electron transport, ubiquinol to cytochrome c"/>
    <property type="evidence" value="ECO:0007669"/>
    <property type="project" value="TreeGrafter"/>
</dbReference>
<keyword evidence="10 21" id="KW-1133">Transmembrane helix</keyword>
<dbReference type="PRINTS" id="PR00603">
    <property type="entry name" value="CYTOCHROMEC1"/>
</dbReference>
<evidence type="ECO:0000256" key="20">
    <source>
        <dbReference type="PIRSR" id="PIRSR602326-1"/>
    </source>
</evidence>
<protein>
    <recommendedName>
        <fullName evidence="14">Cytochrome c1, heme protein, mitochondrial</fullName>
    </recommendedName>
    <alternativeName>
        <fullName evidence="17">Complex III subunit 4</fullName>
    </alternativeName>
    <alternativeName>
        <fullName evidence="16">Complex III subunit IV</fullName>
    </alternativeName>
    <alternativeName>
        <fullName evidence="15">Cytochrome b-c1 complex subunit 4</fullName>
    </alternativeName>
    <alternativeName>
        <fullName evidence="19">Ubiquinol-cytochrome-c reductase complex cytochrome c1 subunit</fullName>
    </alternativeName>
</protein>
<evidence type="ECO:0000256" key="8">
    <source>
        <dbReference type="ARBA" id="ARBA00022792"/>
    </source>
</evidence>
<dbReference type="PROSITE" id="PS51007">
    <property type="entry name" value="CYTC"/>
    <property type="match status" value="1"/>
</dbReference>
<keyword evidence="9" id="KW-0249">Electron transport</keyword>
<evidence type="ECO:0000256" key="2">
    <source>
        <dbReference type="ARBA" id="ARBA00006488"/>
    </source>
</evidence>
<evidence type="ECO:0000256" key="12">
    <source>
        <dbReference type="ARBA" id="ARBA00023128"/>
    </source>
</evidence>
<dbReference type="InterPro" id="IPR021157">
    <property type="entry name" value="Cyt_c1_TM_anchor_C"/>
</dbReference>
<dbReference type="SUPFAM" id="SSF81496">
    <property type="entry name" value="Cytochrome c1 subunit of cytochrome bc1 complex (Ubiquinol-cytochrome c reductase), transmembrane anchor"/>
    <property type="match status" value="1"/>
</dbReference>
<keyword evidence="6 21" id="KW-0812">Transmembrane</keyword>
<evidence type="ECO:0000256" key="15">
    <source>
        <dbReference type="ARBA" id="ARBA00041262"/>
    </source>
</evidence>
<comment type="subunit">
    <text evidence="18">Component of the ubiquinol-cytochrome c oxidoreductase (cytochrome b-c1 complex, complex III, CIII), a multisubunit enzyme composed of 11 subunits. The complex is composed of 3 respiratory subunits cytochrome b, cytochrome c1 and Rieske protein UQCRFS1, 2 core protein subunits UQCRC1/QCR1 and UQCRC2/QCR2, and 6 low-molecular weight protein subunits UQCRH/QCR6, UQCRB/QCR7, UQCRQ/QCR8, UQCR10/QCR9, UQCR11/QCR10 and subunit 9, the cleavage product of Rieske protein UQCRFS1. The complex exists as an obligatory dimer and forms supercomplexes (SCs) in the inner mitochondrial membrane with NADH-ubiquinone oxidoreductase (complex I, CI) and cytochrome c oxidase (complex IV, CIV), resulting in different assemblies (supercomplex SCI(1)III(2)IV(1) and megacomplex MCI(2)III(2)IV(2)). Interacts with FLVCR2; this interaction occurs in the absence of heme and is disrupted upon heme binding.</text>
</comment>
<feature type="domain" description="Cytochrome c" evidence="22">
    <location>
        <begin position="84"/>
        <end position="171"/>
    </location>
</feature>
<dbReference type="GO" id="GO:0020037">
    <property type="term" value="F:heme binding"/>
    <property type="evidence" value="ECO:0007669"/>
    <property type="project" value="InterPro"/>
</dbReference>
<evidence type="ECO:0000256" key="1">
    <source>
        <dbReference type="ARBA" id="ARBA00004273"/>
    </source>
</evidence>
<evidence type="ECO:0000256" key="4">
    <source>
        <dbReference type="ARBA" id="ARBA00022617"/>
    </source>
</evidence>
<evidence type="ECO:0000256" key="10">
    <source>
        <dbReference type="ARBA" id="ARBA00022989"/>
    </source>
</evidence>
<keyword evidence="3" id="KW-0813">Transport</keyword>
<dbReference type="Proteomes" id="UP001208570">
    <property type="component" value="Unassembled WGS sequence"/>
</dbReference>
<dbReference type="InterPro" id="IPR009056">
    <property type="entry name" value="Cyt_c-like_dom"/>
</dbReference>
<dbReference type="GO" id="GO:0009055">
    <property type="term" value="F:electron transfer activity"/>
    <property type="evidence" value="ECO:0007669"/>
    <property type="project" value="InterPro"/>
</dbReference>
<keyword evidence="8" id="KW-0999">Mitochondrion inner membrane</keyword>
<feature type="binding site" description="covalent" evidence="20">
    <location>
        <position position="101"/>
    </location>
    <ligand>
        <name>heme c</name>
        <dbReference type="ChEBI" id="CHEBI:61717"/>
    </ligand>
</feature>
<comment type="caution">
    <text evidence="23">The sequence shown here is derived from an EMBL/GenBank/DDBJ whole genome shotgun (WGS) entry which is preliminary data.</text>
</comment>
<keyword evidence="5" id="KW-0679">Respiratory chain</keyword>
<dbReference type="InterPro" id="IPR036909">
    <property type="entry name" value="Cyt_c-like_dom_sf"/>
</dbReference>
<gene>
    <name evidence="23" type="ORF">LSH36_309g01036</name>
</gene>
<comment type="similarity">
    <text evidence="2">Belongs to the cytochrome c family.</text>
</comment>
<dbReference type="GO" id="GO:0046872">
    <property type="term" value="F:metal ion binding"/>
    <property type="evidence" value="ECO:0007669"/>
    <property type="project" value="UniProtKB-KW"/>
</dbReference>
<feature type="binding site" description="covalent" evidence="20">
    <location>
        <position position="100"/>
    </location>
    <ligand>
        <name>heme c</name>
        <dbReference type="ChEBI" id="CHEBI:61717"/>
    </ligand>
</feature>
<reference evidence="23" key="1">
    <citation type="journal article" date="2023" name="Mol. Biol. Evol.">
        <title>Third-Generation Sequencing Reveals the Adaptive Role of the Epigenome in Three Deep-Sea Polychaetes.</title>
        <authorList>
            <person name="Perez M."/>
            <person name="Aroh O."/>
            <person name="Sun Y."/>
            <person name="Lan Y."/>
            <person name="Juniper S.K."/>
            <person name="Young C.R."/>
            <person name="Angers B."/>
            <person name="Qian P.Y."/>
        </authorList>
    </citation>
    <scope>NUCLEOTIDE SEQUENCE</scope>
    <source>
        <strain evidence="23">P08H-3</strain>
    </source>
</reference>
<feature type="binding site" description="covalent" evidence="20">
    <location>
        <position position="97"/>
    </location>
    <ligand>
        <name>heme c</name>
        <dbReference type="ChEBI" id="CHEBI:61717"/>
    </ligand>
</feature>
<dbReference type="AlphaFoldDB" id="A0AAD9JH56"/>
<dbReference type="Gene3D" id="1.20.5.100">
    <property type="entry name" value="Cytochrome c1, transmembrane anchor, C-terminal"/>
    <property type="match status" value="1"/>
</dbReference>
<dbReference type="FunFam" id="1.10.760.10:FF:000002">
    <property type="entry name" value="Cytochrome c1, heme protein"/>
    <property type="match status" value="1"/>
</dbReference>
<name>A0AAD9JH56_9ANNE</name>
<evidence type="ECO:0000256" key="5">
    <source>
        <dbReference type="ARBA" id="ARBA00022660"/>
    </source>
</evidence>
<dbReference type="InterPro" id="IPR002326">
    <property type="entry name" value="Cyt_c1"/>
</dbReference>
<comment type="cofactor">
    <cofactor evidence="20">
        <name>heme c</name>
        <dbReference type="ChEBI" id="CHEBI:61717"/>
    </cofactor>
    <text evidence="20">Binds 1 heme c group covalently per subunit.</text>
</comment>
<evidence type="ECO:0000256" key="16">
    <source>
        <dbReference type="ARBA" id="ARBA00041724"/>
    </source>
</evidence>
<evidence type="ECO:0000313" key="24">
    <source>
        <dbReference type="Proteomes" id="UP001208570"/>
    </source>
</evidence>
<sequence length="302" mass="33605">MMAALMGRLSGRAILKAPNCLTSQKANLSFRTLSKGKKIAAGVAGAAAAGAVALQTAVFARELELHPPSFPWSYKGIFDSYDHASVRRGYQVYKQVCAACHTMDYMYYRNLVGVIMTEDQAKAEAAEIDVLDGPDDEGKMFNRPGKLSDRFPQPYANEEAAKVANMGAFPPDLTFIINAREGGADYIFSLLTGYWDRPAGCEEREGLHYNPYFAGGYIAMAQALYNEAVEFDDGTPATSSQMAKDVTTFLAWAAEPEMDERKRMGIKTMIVLGILLFFSFYYKRVKWLPMKTKKIAYKPRKH</sequence>
<keyword evidence="7 20" id="KW-0479">Metal-binding</keyword>
<dbReference type="FunFam" id="1.20.5.100:FF:000003">
    <property type="entry name" value="Cytochrome c1, heme protein, mitochondrial"/>
    <property type="match status" value="1"/>
</dbReference>
<evidence type="ECO:0000259" key="22">
    <source>
        <dbReference type="PROSITE" id="PS51007"/>
    </source>
</evidence>
<dbReference type="Pfam" id="PF02167">
    <property type="entry name" value="Cytochrom_C1"/>
    <property type="match status" value="1"/>
</dbReference>
<evidence type="ECO:0000256" key="11">
    <source>
        <dbReference type="ARBA" id="ARBA00023004"/>
    </source>
</evidence>
<evidence type="ECO:0000256" key="17">
    <source>
        <dbReference type="ARBA" id="ARBA00041779"/>
    </source>
</evidence>
<evidence type="ECO:0000256" key="19">
    <source>
        <dbReference type="ARBA" id="ARBA00079825"/>
    </source>
</evidence>
<evidence type="ECO:0000256" key="21">
    <source>
        <dbReference type="SAM" id="Phobius"/>
    </source>
</evidence>
<proteinExistence type="inferred from homology"/>
<evidence type="ECO:0000256" key="3">
    <source>
        <dbReference type="ARBA" id="ARBA00022448"/>
    </source>
</evidence>
<evidence type="ECO:0000256" key="9">
    <source>
        <dbReference type="ARBA" id="ARBA00022982"/>
    </source>
</evidence>
<dbReference type="PANTHER" id="PTHR10266">
    <property type="entry name" value="CYTOCHROME C1"/>
    <property type="match status" value="1"/>
</dbReference>
<evidence type="ECO:0000256" key="6">
    <source>
        <dbReference type="ARBA" id="ARBA00022692"/>
    </source>
</evidence>
<evidence type="ECO:0000313" key="23">
    <source>
        <dbReference type="EMBL" id="KAK2153057.1"/>
    </source>
</evidence>
<feature type="transmembrane region" description="Helical" evidence="21">
    <location>
        <begin position="264"/>
        <end position="282"/>
    </location>
</feature>
<comment type="subcellular location">
    <subcellularLocation>
        <location evidence="1">Mitochondrion inner membrane</location>
    </subcellularLocation>
</comment>
<keyword evidence="11 20" id="KW-0408">Iron</keyword>
<keyword evidence="24" id="KW-1185">Reference proteome</keyword>
<keyword evidence="13 21" id="KW-0472">Membrane</keyword>
<evidence type="ECO:0000256" key="18">
    <source>
        <dbReference type="ARBA" id="ARBA00062753"/>
    </source>
</evidence>
<feature type="binding site" description="covalent" evidence="20">
    <location>
        <position position="220"/>
    </location>
    <ligand>
        <name>heme c</name>
        <dbReference type="ChEBI" id="CHEBI:61717"/>
    </ligand>
</feature>
<dbReference type="SUPFAM" id="SSF46626">
    <property type="entry name" value="Cytochrome c"/>
    <property type="match status" value="1"/>
</dbReference>